<organism evidence="7">
    <name type="scientific">Hydra vulgaris</name>
    <name type="common">Hydra</name>
    <name type="synonym">Hydra attenuata</name>
    <dbReference type="NCBI Taxonomy" id="6087"/>
    <lineage>
        <taxon>Eukaryota</taxon>
        <taxon>Metazoa</taxon>
        <taxon>Cnidaria</taxon>
        <taxon>Hydrozoa</taxon>
        <taxon>Hydroidolina</taxon>
        <taxon>Anthoathecata</taxon>
        <taxon>Aplanulata</taxon>
        <taxon>Hydridae</taxon>
        <taxon>Hydra</taxon>
    </lineage>
</organism>
<feature type="non-terminal residue" evidence="7">
    <location>
        <position position="1"/>
    </location>
</feature>
<dbReference type="PANTHER" id="PTHR11371:SF35">
    <property type="entry name" value="DEOXYRIBONUCLEASE I"/>
    <property type="match status" value="1"/>
</dbReference>
<sequence>SQFTQICAGCNILIFLILFRLKMRFFVFLVLFSCYIKERDFSALTSNFPKTFRIGAFNVQKLAFKKFNDAFVVDNLLKILSRFDIILLQEVQDKDKISTKPFVEKLAKFSNKPFSYILSDYVGRTSYKENYLYIYRDDLFEVSDYFQYDDGSEELREDTFEREPFIALFKSNFTLVKQFAVIGVHIRPDAVEQEISELSNVYKSTINKWKETSVVLMGDFNAGPKYISKKKLDQTELRTDKKFNWLLQNEDTTVSKSHATLDRIIITGNAITQALIKDSAGTFNFDEEYKLTLEDALKISDHYPVKFEIRGNQY</sequence>
<feature type="transmembrane region" description="Helical" evidence="5">
    <location>
        <begin position="12"/>
        <end position="36"/>
    </location>
</feature>
<evidence type="ECO:0000256" key="5">
    <source>
        <dbReference type="SAM" id="Phobius"/>
    </source>
</evidence>
<keyword evidence="5" id="KW-0812">Transmembrane</keyword>
<protein>
    <submittedName>
        <fullName evidence="7">Deoxyribonuclease-1</fullName>
    </submittedName>
</protein>
<dbReference type="InterPro" id="IPR036691">
    <property type="entry name" value="Endo/exonu/phosph_ase_sf"/>
</dbReference>
<accession>T2MGZ5</accession>
<evidence type="ECO:0000256" key="3">
    <source>
        <dbReference type="ARBA" id="ARBA00022801"/>
    </source>
</evidence>
<evidence type="ECO:0000256" key="1">
    <source>
        <dbReference type="ARBA" id="ARBA00007359"/>
    </source>
</evidence>
<dbReference type="GO" id="GO:0005634">
    <property type="term" value="C:nucleus"/>
    <property type="evidence" value="ECO:0007669"/>
    <property type="project" value="TreeGrafter"/>
</dbReference>
<evidence type="ECO:0000256" key="4">
    <source>
        <dbReference type="PIRSR" id="PIRSR000988-1"/>
    </source>
</evidence>
<keyword evidence="2" id="KW-0540">Nuclease</keyword>
<keyword evidence="5" id="KW-1133">Transmembrane helix</keyword>
<dbReference type="PRINTS" id="PR00130">
    <property type="entry name" value="DNASEI"/>
</dbReference>
<dbReference type="GO" id="GO:0006308">
    <property type="term" value="P:DNA catabolic process"/>
    <property type="evidence" value="ECO:0007669"/>
    <property type="project" value="InterPro"/>
</dbReference>
<dbReference type="GO" id="GO:0003677">
    <property type="term" value="F:DNA binding"/>
    <property type="evidence" value="ECO:0007669"/>
    <property type="project" value="TreeGrafter"/>
</dbReference>
<dbReference type="PANTHER" id="PTHR11371">
    <property type="entry name" value="DEOXYRIBONUCLEASE"/>
    <property type="match status" value="1"/>
</dbReference>
<dbReference type="SUPFAM" id="SSF56219">
    <property type="entry name" value="DNase I-like"/>
    <property type="match status" value="1"/>
</dbReference>
<evidence type="ECO:0000259" key="6">
    <source>
        <dbReference type="Pfam" id="PF03372"/>
    </source>
</evidence>
<dbReference type="EMBL" id="HAAD01004970">
    <property type="protein sequence ID" value="CDG71202.1"/>
    <property type="molecule type" value="mRNA"/>
</dbReference>
<dbReference type="Pfam" id="PF03372">
    <property type="entry name" value="Exo_endo_phos"/>
    <property type="match status" value="1"/>
</dbReference>
<feature type="domain" description="Endonuclease/exonuclease/phosphatase" evidence="6">
    <location>
        <begin position="57"/>
        <end position="302"/>
    </location>
</feature>
<feature type="active site" evidence="4">
    <location>
        <position position="129"/>
    </location>
</feature>
<dbReference type="InterPro" id="IPR005135">
    <property type="entry name" value="Endo/exonuclease/phosphatase"/>
</dbReference>
<proteinExistence type="evidence at transcript level"/>
<dbReference type="PIRSF" id="PIRSF000988">
    <property type="entry name" value="DNase_I_euk"/>
    <property type="match status" value="1"/>
</dbReference>
<gene>
    <name evidence="7" type="primary">DNASE1</name>
</gene>
<dbReference type="OrthoDB" id="5969082at2759"/>
<dbReference type="Gene3D" id="3.60.10.10">
    <property type="entry name" value="Endonuclease/exonuclease/phosphatase"/>
    <property type="match status" value="1"/>
</dbReference>
<keyword evidence="5" id="KW-0472">Membrane</keyword>
<evidence type="ECO:0000313" key="7">
    <source>
        <dbReference type="EMBL" id="CDG71202.1"/>
    </source>
</evidence>
<feature type="active site" evidence="4">
    <location>
        <position position="185"/>
    </location>
</feature>
<keyword evidence="3" id="KW-0378">Hydrolase</keyword>
<name>T2MGZ5_HYDVU</name>
<dbReference type="AlphaFoldDB" id="T2MGZ5"/>
<dbReference type="SMART" id="SM00476">
    <property type="entry name" value="DNaseIc"/>
    <property type="match status" value="1"/>
</dbReference>
<evidence type="ECO:0000256" key="2">
    <source>
        <dbReference type="ARBA" id="ARBA00022722"/>
    </source>
</evidence>
<dbReference type="InterPro" id="IPR016202">
    <property type="entry name" value="DNase_I"/>
</dbReference>
<comment type="similarity">
    <text evidence="1">Belongs to the DNase I family.</text>
</comment>
<reference evidence="7" key="1">
    <citation type="journal article" date="2013" name="Genome Biol. Evol.">
        <title>Punctuated emergences of genetic and phenotypic innovations in eumetazoan, bilaterian, euteleostome, and hominidae ancestors.</title>
        <authorList>
            <person name="Wenger Y."/>
            <person name="Galliot B."/>
        </authorList>
    </citation>
    <scope>NUCLEOTIDE SEQUENCE</scope>
    <source>
        <tissue evidence="7">Whole animals</tissue>
    </source>
</reference>
<dbReference type="GO" id="GO:0004530">
    <property type="term" value="F:deoxyribonuclease I activity"/>
    <property type="evidence" value="ECO:0007669"/>
    <property type="project" value="TreeGrafter"/>
</dbReference>